<dbReference type="EMBL" id="AYSV01000007">
    <property type="protein sequence ID" value="ETD72958.1"/>
    <property type="molecule type" value="Genomic_DNA"/>
</dbReference>
<dbReference type="RefSeq" id="WP_023948999.1">
    <property type="nucleotide sequence ID" value="NZ_AYSV01000007.1"/>
</dbReference>
<gene>
    <name evidence="1" type="ORF">V757_01035</name>
</gene>
<dbReference type="InterPro" id="IPR005335">
    <property type="entry name" value="Terminase_ssu"/>
</dbReference>
<keyword evidence="2" id="KW-1185">Reference proteome</keyword>
<dbReference type="Pfam" id="PF03592">
    <property type="entry name" value="Terminase_2"/>
    <property type="match status" value="1"/>
</dbReference>
<dbReference type="Gene3D" id="1.10.10.1400">
    <property type="entry name" value="Terminase, small subunit, N-terminal DNA-binding domain, HTH motif"/>
    <property type="match status" value="1"/>
</dbReference>
<organism evidence="1 2">
    <name type="scientific">Pelistega indica</name>
    <dbReference type="NCBI Taxonomy" id="1414851"/>
    <lineage>
        <taxon>Bacteria</taxon>
        <taxon>Pseudomonadati</taxon>
        <taxon>Pseudomonadota</taxon>
        <taxon>Betaproteobacteria</taxon>
        <taxon>Burkholderiales</taxon>
        <taxon>Alcaligenaceae</taxon>
        <taxon>Pelistega</taxon>
    </lineage>
</organism>
<accession>V8GB65</accession>
<dbReference type="GO" id="GO:0051276">
    <property type="term" value="P:chromosome organization"/>
    <property type="evidence" value="ECO:0007669"/>
    <property type="project" value="InterPro"/>
</dbReference>
<evidence type="ECO:0000313" key="2">
    <source>
        <dbReference type="Proteomes" id="UP000018766"/>
    </source>
</evidence>
<name>V8GB65_9BURK</name>
<sequence length="146" mass="15797">MAKSEVKTTLSRGLTPKQEKFCQAYIETGNASEAYRLAYNASKMRANTVNVKATELLKNGKVSVRVNALKQEHLERHKLTVDDLIAELEEARQAALKAETPQSSGAVSATMGKAKLLGLDKQVIDLQSGGKPLPTSIHVSFGNEST</sequence>
<comment type="caution">
    <text evidence="1">The sequence shown here is derived from an EMBL/GenBank/DDBJ whole genome shotgun (WGS) entry which is preliminary data.</text>
</comment>
<proteinExistence type="predicted"/>
<dbReference type="AlphaFoldDB" id="V8GB65"/>
<reference evidence="1 2" key="1">
    <citation type="submission" date="2013-11" db="EMBL/GenBank/DDBJ databases">
        <title>Genomic analysis of Pelistega sp. HM-7.</title>
        <authorList>
            <person name="Kumbhare S.V."/>
            <person name="Shetty S.A."/>
            <person name="Sharma O."/>
            <person name="Dhotre D.P."/>
        </authorList>
    </citation>
    <scope>NUCLEOTIDE SEQUENCE [LARGE SCALE GENOMIC DNA]</scope>
    <source>
        <strain evidence="1 2">HM-7</strain>
    </source>
</reference>
<dbReference type="PATRIC" id="fig|1414851.3.peg.219"/>
<dbReference type="Proteomes" id="UP000018766">
    <property type="component" value="Unassembled WGS sequence"/>
</dbReference>
<protein>
    <submittedName>
        <fullName evidence="1">Terminase</fullName>
    </submittedName>
</protein>
<evidence type="ECO:0000313" key="1">
    <source>
        <dbReference type="EMBL" id="ETD72958.1"/>
    </source>
</evidence>
<dbReference type="InterPro" id="IPR038713">
    <property type="entry name" value="Terminase_Gp1_N_sf"/>
</dbReference>
<dbReference type="OrthoDB" id="8227562at2"/>